<dbReference type="Proteomes" id="UP000193087">
    <property type="component" value="Unassembled WGS sequence"/>
</dbReference>
<evidence type="ECO:0000256" key="2">
    <source>
        <dbReference type="ARBA" id="ARBA00022840"/>
    </source>
</evidence>
<dbReference type="Gene3D" id="3.40.50.300">
    <property type="entry name" value="P-loop containing nucleotide triphosphate hydrolases"/>
    <property type="match status" value="1"/>
</dbReference>
<evidence type="ECO:0000313" key="4">
    <source>
        <dbReference type="EMBL" id="ORW85587.1"/>
    </source>
</evidence>
<keyword evidence="2" id="KW-0067">ATP-binding</keyword>
<dbReference type="SUPFAM" id="SSF48452">
    <property type="entry name" value="TPR-like"/>
    <property type="match status" value="1"/>
</dbReference>
<evidence type="ECO:0000313" key="5">
    <source>
        <dbReference type="Proteomes" id="UP000193087"/>
    </source>
</evidence>
<dbReference type="SUPFAM" id="SSF52540">
    <property type="entry name" value="P-loop containing nucleoside triphosphate hydrolases"/>
    <property type="match status" value="1"/>
</dbReference>
<dbReference type="GO" id="GO:0035556">
    <property type="term" value="P:intracellular signal transduction"/>
    <property type="evidence" value="ECO:0007669"/>
    <property type="project" value="InterPro"/>
</dbReference>
<dbReference type="OrthoDB" id="3543649at2"/>
<dbReference type="GO" id="GO:0009190">
    <property type="term" value="P:cyclic nucleotide biosynthetic process"/>
    <property type="evidence" value="ECO:0007669"/>
    <property type="project" value="InterPro"/>
</dbReference>
<comment type="caution">
    <text evidence="4">The sequence shown here is derived from an EMBL/GenBank/DDBJ whole genome shotgun (WGS) entry which is preliminary data.</text>
</comment>
<dbReference type="Gene3D" id="1.25.40.10">
    <property type="entry name" value="Tetratricopeptide repeat domain"/>
    <property type="match status" value="1"/>
</dbReference>
<feature type="domain" description="Guanylate cyclase" evidence="3">
    <location>
        <begin position="9"/>
        <end position="122"/>
    </location>
</feature>
<dbReference type="GeneID" id="93493195"/>
<accession>A0A1X2DBL2</accession>
<protein>
    <recommendedName>
        <fullName evidence="3">Guanylate cyclase domain-containing protein</fullName>
    </recommendedName>
</protein>
<keyword evidence="1" id="KW-0547">Nucleotide-binding</keyword>
<dbReference type="EMBL" id="LQPQ01000029">
    <property type="protein sequence ID" value="ORW85587.1"/>
    <property type="molecule type" value="Genomic_DNA"/>
</dbReference>
<dbReference type="InterPro" id="IPR001054">
    <property type="entry name" value="A/G_cyclase"/>
</dbReference>
<dbReference type="STRING" id="486698.AWC22_11160"/>
<dbReference type="InterPro" id="IPR027417">
    <property type="entry name" value="P-loop_NTPase"/>
</dbReference>
<dbReference type="PROSITE" id="PS50125">
    <property type="entry name" value="GUANYLATE_CYCLASE_2"/>
    <property type="match status" value="1"/>
</dbReference>
<dbReference type="InterPro" id="IPR041664">
    <property type="entry name" value="AAA_16"/>
</dbReference>
<dbReference type="AlphaFoldDB" id="A0A1X2DBL2"/>
<sequence length="1110" mass="120417">MAAQVETVTVLFTDLVDSTALASRVGPERAEELRVEHFRLLRGAIAGADGFEVKNTGDGVMVVLPSAAAAVECAQAIQQRHELRNRHATERLLVRVGISMGDATRSDGDVFGPPVVVAARLCAKANPGQVLLSDVTRVMVGRRGEHTFRSVGDLELKGLPEPVAAWELLWASLAGATIPLPPRLQVLPLTAYVGREGIRDRLSQVRQLAIEGARQVVLIAGEPGIGKTRLATQLVSEAHAEGATVLFGHCDEELAASYQPWVQALRDLVEHAPIEVLAQHVGEHGGELCRLVPELARRLPNVPAPRVSDPAAERCLLFGAVVGLLQCAAAQGLLVVVLLDDLHWSDKPSLALLKHVVAHVVQARLLFLCTYRDSEIDANHPLSALLADLRREAGVEWVALQGLAQQEVESLIAAAAGHELTAKGRRLAAAVCRESDGNPFFVTEILRDLVESGGIVQGDGGQYVVTAEIGKLRIPRSVRDVVAQRIHRLGPDVVSVLSAAAVIGREFDLELLSVVSERCEDDLLAALESAVAGSVLRESPEALGRFVFAHALINHTLCEALSRTRRARLHLHIAQAIEDTARGDIDERLGELAYHWAAAGPAASSGKAIAYARRAGERALAQLAPDEALRWFAQALEQLGKARSVSEADRCDLMIFMGEAQWQIGEPAYRDTLLAAGEIASRIGDRERMARAAITNTRGWLSNCGDVDAERIAGLQAAIDVAPAGSPHRPLLLAQLAAEACVDWDFATRIRPLIDEALGLARRDADKHALAKVLELVTSALAMRPDLMVERLGLTHELLALADGLDDPFLGCMAAAMRFIATVEVADIDEARECARRAWLLSERTGQPRIRWVALFCATVMASVDGDLELADRHSRDGLAVGMALGFPDAAVFYSPQLNYVRYEQDRLDEEIIDANFELRNVAPGLSSIPARLSFYLTEHGRFDEAGDLLDEVLQAGFGSLNQDYLRLYALAHWGLTAVRLGDRDAIAEIYDLLYPYRTHLIYPVPIALSSAHTILGRLAGALGRFDDAEQHFAAATTLHDRIGAPLFEARNLQYWAEMLLSRNADADEPRALAMLRRARDTARDLGGAVIVRHTTHLIDATELRRTGAA</sequence>
<dbReference type="GO" id="GO:0004016">
    <property type="term" value="F:adenylate cyclase activity"/>
    <property type="evidence" value="ECO:0007669"/>
    <property type="project" value="UniProtKB-ARBA"/>
</dbReference>
<dbReference type="PANTHER" id="PTHR16305:SF28">
    <property type="entry name" value="GUANYLATE CYCLASE DOMAIN-CONTAINING PROTEIN"/>
    <property type="match status" value="1"/>
</dbReference>
<dbReference type="Pfam" id="PF00211">
    <property type="entry name" value="Guanylate_cyc"/>
    <property type="match status" value="1"/>
</dbReference>
<dbReference type="CDD" id="cd07302">
    <property type="entry name" value="CHD"/>
    <property type="match status" value="1"/>
</dbReference>
<evidence type="ECO:0000259" key="3">
    <source>
        <dbReference type="PROSITE" id="PS50125"/>
    </source>
</evidence>
<dbReference type="InterPro" id="IPR011990">
    <property type="entry name" value="TPR-like_helical_dom_sf"/>
</dbReference>
<dbReference type="GO" id="GO:0005524">
    <property type="term" value="F:ATP binding"/>
    <property type="evidence" value="ECO:0007669"/>
    <property type="project" value="UniProtKB-KW"/>
</dbReference>
<dbReference type="GO" id="GO:0005737">
    <property type="term" value="C:cytoplasm"/>
    <property type="evidence" value="ECO:0007669"/>
    <property type="project" value="TreeGrafter"/>
</dbReference>
<proteinExistence type="predicted"/>
<dbReference type="SMART" id="SM00044">
    <property type="entry name" value="CYCc"/>
    <property type="match status" value="1"/>
</dbReference>
<dbReference type="PANTHER" id="PTHR16305">
    <property type="entry name" value="TESTICULAR SOLUBLE ADENYLYL CYCLASE"/>
    <property type="match status" value="1"/>
</dbReference>
<name>A0A1X2DBL2_9MYCO</name>
<reference evidence="4 5" key="1">
    <citation type="submission" date="2016-01" db="EMBL/GenBank/DDBJ databases">
        <title>The new phylogeny of the genus Mycobacterium.</title>
        <authorList>
            <person name="Tarcisio F."/>
            <person name="Conor M."/>
            <person name="Antonella G."/>
            <person name="Elisabetta G."/>
            <person name="Giulia F.S."/>
            <person name="Sara T."/>
            <person name="Anna F."/>
            <person name="Clotilde B."/>
            <person name="Roberto B."/>
            <person name="Veronica D.S."/>
            <person name="Fabio R."/>
            <person name="Monica P."/>
            <person name="Olivier J."/>
            <person name="Enrico T."/>
            <person name="Nicola S."/>
        </authorList>
    </citation>
    <scope>NUCLEOTIDE SEQUENCE [LARGE SCALE GENOMIC DNA]</scope>
    <source>
        <strain evidence="4 5">DSM 45176</strain>
    </source>
</reference>
<organism evidence="4 5">
    <name type="scientific">Mycobacterium riyadhense</name>
    <dbReference type="NCBI Taxonomy" id="486698"/>
    <lineage>
        <taxon>Bacteria</taxon>
        <taxon>Bacillati</taxon>
        <taxon>Actinomycetota</taxon>
        <taxon>Actinomycetes</taxon>
        <taxon>Mycobacteriales</taxon>
        <taxon>Mycobacteriaceae</taxon>
        <taxon>Mycobacterium</taxon>
    </lineage>
</organism>
<dbReference type="InterPro" id="IPR029787">
    <property type="entry name" value="Nucleotide_cyclase"/>
</dbReference>
<evidence type="ECO:0000256" key="1">
    <source>
        <dbReference type="ARBA" id="ARBA00022741"/>
    </source>
</evidence>
<dbReference type="RefSeq" id="WP_085249086.1">
    <property type="nucleotide sequence ID" value="NZ_CAJMWJ010000001.1"/>
</dbReference>
<dbReference type="Pfam" id="PF13191">
    <property type="entry name" value="AAA_16"/>
    <property type="match status" value="1"/>
</dbReference>
<dbReference type="SUPFAM" id="SSF55073">
    <property type="entry name" value="Nucleotide cyclase"/>
    <property type="match status" value="1"/>
</dbReference>
<dbReference type="Gene3D" id="3.30.70.1230">
    <property type="entry name" value="Nucleotide cyclase"/>
    <property type="match status" value="1"/>
</dbReference>
<keyword evidence="5" id="KW-1185">Reference proteome</keyword>
<gene>
    <name evidence="4" type="ORF">AWC22_11160</name>
</gene>